<keyword evidence="2" id="KW-1185">Reference proteome</keyword>
<sequence>MSFVAAYTLDVESFTSTTGLETLEVLFEHYFRDDIELAGTITSMKELIEGAWEEGEIICKSSPQGWPGDNVDAATYFEQHCEQIGPQYPYDYYQKGTYGSPYHILACLSQVHDIVRMELDTRLVLQESINPSNQLSHINLVCPPSLTEQSIQLNSSWRLATNEERMKRTSFHEAPWSEYIRLQQKVKSNLTDLYVHQETMSFSCREFWAISEQVMWCTRTADMHLPEKEADDMFEVTEEASLVFDSTLELKLPDDVTVISETLLRTAEGVNEVLARMMSVVLLIIMYVLVKHSQARNTGVNLMSRDPQSFTTAVGLKTLQVLSNNYLPDDTELADAITSIAQAIDQQWKEGRQFWKSSNWCWIEGEGLVDAATCFQQYRKQLQPRDQYDSLGQYKLSLVDSIIQSLSEVHNQVTKELDTSLSSWRLATETERVKRSLFHGEPWGTFINRQQTLKNRLDDPNVNAETIGEALDQLLKITYKAMFLPSEDMSLPTEETISMMDAMVSFRQTYCLTKIKRYGNPDIFLSEEFANLQNSYNTSLQDMRGTFRFTDWFDSSLNDPAESLLSRQSVLRTKSSLETLERNELATIDDFVRQRSFLTDTATGLLDVTVVGRPYLSQTGYQSHTHLVTPPTVHVLSQGGWRYSKDAERSRRHHFYTEPIKSFRIDQQIVSQLWSKQESRWQQQSEDISQNVNDVMSYPTKTFVESVKNLVTQWYEDQVPFPEDVSAPMSQAMQSLWATLGHVDFFLQERDYISVAQLLLHPADEVSRVLSNLMVI</sequence>
<dbReference type="InParanoid" id="A0A4Q1BNF3"/>
<dbReference type="Proteomes" id="UP000289152">
    <property type="component" value="Unassembled WGS sequence"/>
</dbReference>
<dbReference type="VEuPathDB" id="FungiDB:TREMEDRAFT_60737"/>
<dbReference type="EMBL" id="SDIL01000031">
    <property type="protein sequence ID" value="RXK39413.1"/>
    <property type="molecule type" value="Genomic_DNA"/>
</dbReference>
<organism evidence="1 2">
    <name type="scientific">Tremella mesenterica</name>
    <name type="common">Jelly fungus</name>
    <dbReference type="NCBI Taxonomy" id="5217"/>
    <lineage>
        <taxon>Eukaryota</taxon>
        <taxon>Fungi</taxon>
        <taxon>Dikarya</taxon>
        <taxon>Basidiomycota</taxon>
        <taxon>Agaricomycotina</taxon>
        <taxon>Tremellomycetes</taxon>
        <taxon>Tremellales</taxon>
        <taxon>Tremellaceae</taxon>
        <taxon>Tremella</taxon>
    </lineage>
</organism>
<evidence type="ECO:0000313" key="1">
    <source>
        <dbReference type="EMBL" id="RXK39413.1"/>
    </source>
</evidence>
<protein>
    <submittedName>
        <fullName evidence="1">Uncharacterized protein</fullName>
    </submittedName>
</protein>
<gene>
    <name evidence="1" type="ORF">M231_03246</name>
</gene>
<accession>A0A4Q1BNF3</accession>
<proteinExistence type="predicted"/>
<dbReference type="AlphaFoldDB" id="A0A4Q1BNF3"/>
<reference evidence="1 2" key="1">
    <citation type="submission" date="2016-06" db="EMBL/GenBank/DDBJ databases">
        <title>Evolution of pathogenesis and genome organization in the Tremellales.</title>
        <authorList>
            <person name="Cuomo C."/>
            <person name="Litvintseva A."/>
            <person name="Heitman J."/>
            <person name="Chen Y."/>
            <person name="Sun S."/>
            <person name="Springer D."/>
            <person name="Dromer F."/>
            <person name="Young S."/>
            <person name="Zeng Q."/>
            <person name="Chapman S."/>
            <person name="Gujja S."/>
            <person name="Saif S."/>
            <person name="Birren B."/>
        </authorList>
    </citation>
    <scope>NUCLEOTIDE SEQUENCE [LARGE SCALE GENOMIC DNA]</scope>
    <source>
        <strain evidence="1 2">ATCC 28783</strain>
    </source>
</reference>
<evidence type="ECO:0000313" key="2">
    <source>
        <dbReference type="Proteomes" id="UP000289152"/>
    </source>
</evidence>
<comment type="caution">
    <text evidence="1">The sequence shown here is derived from an EMBL/GenBank/DDBJ whole genome shotgun (WGS) entry which is preliminary data.</text>
</comment>
<dbReference type="VEuPathDB" id="FungiDB:TREMEDRAFT_60735"/>
<dbReference type="VEuPathDB" id="FungiDB:TREMEDRAFT_60742"/>
<name>A0A4Q1BNF3_TREME</name>